<evidence type="ECO:0000256" key="1">
    <source>
        <dbReference type="SAM" id="MobiDB-lite"/>
    </source>
</evidence>
<gene>
    <name evidence="2" type="ORF">DDE23_20360</name>
</gene>
<sequence length="64" mass="7245">MVEQQKTVITRKGKRGPAPTGKGTLIGLRLQPELLAWVDTERAKLDPEPSRPEFIRQVLEDHRG</sequence>
<evidence type="ECO:0000313" key="3">
    <source>
        <dbReference type="Proteomes" id="UP000244810"/>
    </source>
</evidence>
<proteinExistence type="predicted"/>
<name>A0A2T7ULP6_9RHOB</name>
<comment type="caution">
    <text evidence="2">The sequence shown here is derived from an EMBL/GenBank/DDBJ whole genome shotgun (WGS) entry which is preliminary data.</text>
</comment>
<protein>
    <recommendedName>
        <fullName evidence="4">Ribbon-helix-helix protein CopG domain-containing protein</fullName>
    </recommendedName>
</protein>
<dbReference type="AlphaFoldDB" id="A0A2T7ULP6"/>
<reference evidence="2 3" key="1">
    <citation type="journal article" date="2011" name="Syst. Appl. Microbiol.">
        <title>Defluviimonas denitrificans gen. nov., sp. nov., and Pararhodobacter aggregans gen. nov., sp. nov., non-phototrophic Rhodobacteraceae from the biofilter of a marine aquaculture.</title>
        <authorList>
            <person name="Foesel B.U."/>
            <person name="Drake H.L."/>
            <person name="Schramm A."/>
        </authorList>
    </citation>
    <scope>NUCLEOTIDE SEQUENCE [LARGE SCALE GENOMIC DNA]</scope>
    <source>
        <strain evidence="2 3">D1-19</strain>
    </source>
</reference>
<dbReference type="EMBL" id="QDDR01000013">
    <property type="protein sequence ID" value="PVE45620.1"/>
    <property type="molecule type" value="Genomic_DNA"/>
</dbReference>
<evidence type="ECO:0008006" key="4">
    <source>
        <dbReference type="Google" id="ProtNLM"/>
    </source>
</evidence>
<keyword evidence="3" id="KW-1185">Reference proteome</keyword>
<evidence type="ECO:0000313" key="2">
    <source>
        <dbReference type="EMBL" id="PVE45620.1"/>
    </source>
</evidence>
<organism evidence="2 3">
    <name type="scientific">Pararhodobacter aggregans</name>
    <dbReference type="NCBI Taxonomy" id="404875"/>
    <lineage>
        <taxon>Bacteria</taxon>
        <taxon>Pseudomonadati</taxon>
        <taxon>Pseudomonadota</taxon>
        <taxon>Alphaproteobacteria</taxon>
        <taxon>Rhodobacterales</taxon>
        <taxon>Paracoccaceae</taxon>
        <taxon>Pararhodobacter</taxon>
    </lineage>
</organism>
<dbReference type="Proteomes" id="UP000244810">
    <property type="component" value="Unassembled WGS sequence"/>
</dbReference>
<accession>A0A2T7ULP6</accession>
<feature type="region of interest" description="Disordered" evidence="1">
    <location>
        <begin position="1"/>
        <end position="25"/>
    </location>
</feature>